<keyword evidence="7" id="KW-1185">Reference proteome</keyword>
<dbReference type="SMART" id="SM00409">
    <property type="entry name" value="IG"/>
    <property type="match status" value="1"/>
</dbReference>
<protein>
    <recommendedName>
        <fullName evidence="5">Immunoglobulin domain-containing protein</fullName>
    </recommendedName>
</protein>
<dbReference type="AlphaFoldDB" id="A0A8D0BKL3"/>
<evidence type="ECO:0000256" key="4">
    <source>
        <dbReference type="ARBA" id="ARBA00023136"/>
    </source>
</evidence>
<keyword evidence="3" id="KW-1133">Transmembrane helix</keyword>
<dbReference type="InterPro" id="IPR013783">
    <property type="entry name" value="Ig-like_fold"/>
</dbReference>
<dbReference type="Ensembl" id="ENSSMRT00000007710.1">
    <property type="protein sequence ID" value="ENSSMRP00000006571.1"/>
    <property type="gene ID" value="ENSSMRG00000005337.1"/>
</dbReference>
<reference evidence="6" key="2">
    <citation type="submission" date="2025-09" db="UniProtKB">
        <authorList>
            <consortium name="Ensembl"/>
        </authorList>
    </citation>
    <scope>IDENTIFICATION</scope>
</reference>
<keyword evidence="4" id="KW-0472">Membrane</keyword>
<organism evidence="6 7">
    <name type="scientific">Salvator merianae</name>
    <name type="common">Argentine black and white tegu</name>
    <name type="synonym">Tupinambis merianae</name>
    <dbReference type="NCBI Taxonomy" id="96440"/>
    <lineage>
        <taxon>Eukaryota</taxon>
        <taxon>Metazoa</taxon>
        <taxon>Chordata</taxon>
        <taxon>Craniata</taxon>
        <taxon>Vertebrata</taxon>
        <taxon>Euteleostomi</taxon>
        <taxon>Lepidosauria</taxon>
        <taxon>Squamata</taxon>
        <taxon>Bifurcata</taxon>
        <taxon>Unidentata</taxon>
        <taxon>Episquamata</taxon>
        <taxon>Laterata</taxon>
        <taxon>Teiioidea</taxon>
        <taxon>Teiidae</taxon>
        <taxon>Salvator</taxon>
    </lineage>
</organism>
<dbReference type="Gene3D" id="2.60.40.10">
    <property type="entry name" value="Immunoglobulins"/>
    <property type="match status" value="2"/>
</dbReference>
<proteinExistence type="predicted"/>
<dbReference type="Proteomes" id="UP000694421">
    <property type="component" value="Unplaced"/>
</dbReference>
<dbReference type="SUPFAM" id="SSF48726">
    <property type="entry name" value="Immunoglobulin"/>
    <property type="match status" value="1"/>
</dbReference>
<dbReference type="InterPro" id="IPR003599">
    <property type="entry name" value="Ig_sub"/>
</dbReference>
<feature type="domain" description="Immunoglobulin" evidence="5">
    <location>
        <begin position="58"/>
        <end position="168"/>
    </location>
</feature>
<dbReference type="GeneTree" id="ENSGT01150000286907"/>
<accession>A0A8D0BKL3</accession>
<evidence type="ECO:0000313" key="7">
    <source>
        <dbReference type="Proteomes" id="UP000694421"/>
    </source>
</evidence>
<name>A0A8D0BKL3_SALMN</name>
<comment type="subcellular location">
    <subcellularLocation>
        <location evidence="1">Membrane</location>
        <topology evidence="1">Single-pass membrane protein</topology>
    </subcellularLocation>
</comment>
<evidence type="ECO:0000313" key="6">
    <source>
        <dbReference type="Ensembl" id="ENSSMRP00000006571.1"/>
    </source>
</evidence>
<dbReference type="Pfam" id="PF07686">
    <property type="entry name" value="V-set"/>
    <property type="match status" value="1"/>
</dbReference>
<dbReference type="PANTHER" id="PTHR12035">
    <property type="entry name" value="SIALIC ACID BINDING IMMUNOGLOBULIN-LIKE LECTIN"/>
    <property type="match status" value="1"/>
</dbReference>
<dbReference type="InterPro" id="IPR051036">
    <property type="entry name" value="SIGLEC"/>
</dbReference>
<dbReference type="GO" id="GO:0005886">
    <property type="term" value="C:plasma membrane"/>
    <property type="evidence" value="ECO:0007669"/>
    <property type="project" value="TreeGrafter"/>
</dbReference>
<dbReference type="GO" id="GO:0007155">
    <property type="term" value="P:cell adhesion"/>
    <property type="evidence" value="ECO:0007669"/>
    <property type="project" value="TreeGrafter"/>
</dbReference>
<sequence>MSNKLSLARSEGYSPTPQYCFHLEVLSLQGVKEKEGYLLLLPYGSVLCQKELYTLKAPDSVSVQKDLCVVIPCRFTYDTSKGKQQPYGYWYEKGRQDSEPAVATNNKSKIIEGFARDRFHLVGDVEQNNCSLVIDRACMNDAKQYYFRFENRFVKYSYRKKYVKVNVTGEYLPDSFLLLFHPGPFWGDGSTPGSCSWAPASIIWEGAPENVTSTAELRNGVYRSVLNFVPSATDHGKNITCKVIYGKVQSAFNVTKTVQLIVSYQGALCHFARHLLLWKWAAAGYLAKTVLASTFRVPEWAICKADSPLLRLPVTWLILRQITQSSPRLAQHGMGRQMLCRSSHSFSLSTIAPLLALLQLW</sequence>
<evidence type="ECO:0000256" key="3">
    <source>
        <dbReference type="ARBA" id="ARBA00022989"/>
    </source>
</evidence>
<evidence type="ECO:0000259" key="5">
    <source>
        <dbReference type="SMART" id="SM00409"/>
    </source>
</evidence>
<dbReference type="InterPro" id="IPR036179">
    <property type="entry name" value="Ig-like_dom_sf"/>
</dbReference>
<reference evidence="6" key="1">
    <citation type="submission" date="2025-08" db="UniProtKB">
        <authorList>
            <consortium name="Ensembl"/>
        </authorList>
    </citation>
    <scope>IDENTIFICATION</scope>
</reference>
<evidence type="ECO:0000256" key="1">
    <source>
        <dbReference type="ARBA" id="ARBA00004167"/>
    </source>
</evidence>
<dbReference type="InterPro" id="IPR013106">
    <property type="entry name" value="Ig_V-set"/>
</dbReference>
<keyword evidence="2" id="KW-0812">Transmembrane</keyword>
<dbReference type="PANTHER" id="PTHR12035:SF125">
    <property type="entry name" value="SIALIC ACID-BINDING IG-LIKE LECTIN 5"/>
    <property type="match status" value="1"/>
</dbReference>
<dbReference type="GO" id="GO:0033691">
    <property type="term" value="F:sialic acid binding"/>
    <property type="evidence" value="ECO:0007669"/>
    <property type="project" value="TreeGrafter"/>
</dbReference>
<evidence type="ECO:0000256" key="2">
    <source>
        <dbReference type="ARBA" id="ARBA00022692"/>
    </source>
</evidence>